<comment type="caution">
    <text evidence="2">The sequence shown here is derived from an EMBL/GenBank/DDBJ whole genome shotgun (WGS) entry which is preliminary data.</text>
</comment>
<protein>
    <submittedName>
        <fullName evidence="2">Uncharacterized protein</fullName>
    </submittedName>
</protein>
<dbReference type="RefSeq" id="WP_219528979.1">
    <property type="nucleotide sequence ID" value="NZ_JAHKRM010000005.1"/>
</dbReference>
<keyword evidence="3" id="KW-1185">Reference proteome</keyword>
<feature type="region of interest" description="Disordered" evidence="1">
    <location>
        <begin position="12"/>
        <end position="58"/>
    </location>
</feature>
<feature type="compositionally biased region" description="Gly residues" evidence="1">
    <location>
        <begin position="140"/>
        <end position="150"/>
    </location>
</feature>
<feature type="compositionally biased region" description="Low complexity" evidence="1">
    <location>
        <begin position="15"/>
        <end position="24"/>
    </location>
</feature>
<dbReference type="EMBL" id="JBHUCM010000045">
    <property type="protein sequence ID" value="MFD1545013.1"/>
    <property type="molecule type" value="Genomic_DNA"/>
</dbReference>
<dbReference type="Proteomes" id="UP001597097">
    <property type="component" value="Unassembled WGS sequence"/>
</dbReference>
<accession>A0ABW4GRC4</accession>
<gene>
    <name evidence="2" type="ORF">ACFSJ0_48775</name>
</gene>
<proteinExistence type="predicted"/>
<organism evidence="2 3">
    <name type="scientific">Nonomuraea guangzhouensis</name>
    <dbReference type="NCBI Taxonomy" id="1291555"/>
    <lineage>
        <taxon>Bacteria</taxon>
        <taxon>Bacillati</taxon>
        <taxon>Actinomycetota</taxon>
        <taxon>Actinomycetes</taxon>
        <taxon>Streptosporangiales</taxon>
        <taxon>Streptosporangiaceae</taxon>
        <taxon>Nonomuraea</taxon>
    </lineage>
</organism>
<feature type="region of interest" description="Disordered" evidence="1">
    <location>
        <begin position="99"/>
        <end position="150"/>
    </location>
</feature>
<sequence length="150" mass="15315">MTVFAYGTRARMARSRTTTLTASAPSEGPVDPQQQPTSGVSGLVENLQPVAPSGDRVGERVAAARDGDGLTARVLVGLGGADGHLQAVRDLTHVLPGQRDELAAPALQRQAEHEQQPVAPADRGGQVAGGDHGAQREGAPSGGWRGGDGL</sequence>
<evidence type="ECO:0000256" key="1">
    <source>
        <dbReference type="SAM" id="MobiDB-lite"/>
    </source>
</evidence>
<evidence type="ECO:0000313" key="3">
    <source>
        <dbReference type="Proteomes" id="UP001597097"/>
    </source>
</evidence>
<evidence type="ECO:0000313" key="2">
    <source>
        <dbReference type="EMBL" id="MFD1545013.1"/>
    </source>
</evidence>
<reference evidence="3" key="1">
    <citation type="journal article" date="2019" name="Int. J. Syst. Evol. Microbiol.">
        <title>The Global Catalogue of Microorganisms (GCM) 10K type strain sequencing project: providing services to taxonomists for standard genome sequencing and annotation.</title>
        <authorList>
            <consortium name="The Broad Institute Genomics Platform"/>
            <consortium name="The Broad Institute Genome Sequencing Center for Infectious Disease"/>
            <person name="Wu L."/>
            <person name="Ma J."/>
        </authorList>
    </citation>
    <scope>NUCLEOTIDE SEQUENCE [LARGE SCALE GENOMIC DNA]</scope>
    <source>
        <strain evidence="3">CGMCC 1.15399</strain>
    </source>
</reference>
<name>A0ABW4GRC4_9ACTN</name>